<dbReference type="AlphaFoldDB" id="A0A087E0S1"/>
<dbReference type="Proteomes" id="UP000029055">
    <property type="component" value="Unassembled WGS sequence"/>
</dbReference>
<organism evidence="3 4">
    <name type="scientific">Bifidobacterium subtile</name>
    <dbReference type="NCBI Taxonomy" id="77635"/>
    <lineage>
        <taxon>Bacteria</taxon>
        <taxon>Bacillati</taxon>
        <taxon>Actinomycetota</taxon>
        <taxon>Actinomycetes</taxon>
        <taxon>Bifidobacteriales</taxon>
        <taxon>Bifidobacteriaceae</taxon>
        <taxon>Bifidobacterium</taxon>
    </lineage>
</organism>
<dbReference type="Pfam" id="PF03432">
    <property type="entry name" value="Relaxase"/>
    <property type="match status" value="1"/>
</dbReference>
<sequence>MAVVVMKEVHVHLVSAIAYVVNAEKTDNGRLAETNFQRDPLDSARAAKAMEFDIEHAMYKVDNPVLAYHVMQSFKPGEITPEEAHRIGVEFVEAITGGQYKYVIATHTDRRHIHNHIIICSTNEVTHRKMRVIPSKRNGTLKQWRKISDDLCRKYDLSVQRGGLDPERHSPGMNELYANAKGASVKNDIRRIIDMTAGKAETFEEFQKQLRANGVLCTVRGRHLTYEYLDTGFKVRDNRLGQAFDQVNIMGKLNHAVMREITFNEKMIRKQFGGYVTVWLPGTDRAQTLTIDESQIIRNGKTCRAFLSMDQQQVITDCDDRYVRTIRTDQLYEHFARPDIDLSGLVERTFRTEIGVSQAQRRYYHMQGKRLDTLRDRTRELNAARQWVVQNAGGNFAQGVRNLELEVRKERAEFQAIIVSRNDMADDINGQRRPDIEPDADMKRREKHLTDLELDLKALKRVEQREHGSQPDREQNHRRSASR</sequence>
<keyword evidence="4" id="KW-1185">Reference proteome</keyword>
<reference evidence="3 4" key="1">
    <citation type="submission" date="2014-03" db="EMBL/GenBank/DDBJ databases">
        <title>Genomics of Bifidobacteria.</title>
        <authorList>
            <person name="Ventura M."/>
            <person name="Milani C."/>
            <person name="Lugli G.A."/>
        </authorList>
    </citation>
    <scope>NUCLEOTIDE SEQUENCE [LARGE SCALE GENOMIC DNA]</scope>
    <source>
        <strain evidence="3 4">LMG 11597</strain>
    </source>
</reference>
<evidence type="ECO:0000313" key="3">
    <source>
        <dbReference type="EMBL" id="KFJ01372.1"/>
    </source>
</evidence>
<gene>
    <name evidence="3" type="ORF">BISU_1933</name>
</gene>
<evidence type="ECO:0000256" key="1">
    <source>
        <dbReference type="SAM" id="MobiDB-lite"/>
    </source>
</evidence>
<dbReference type="InterPro" id="IPR005094">
    <property type="entry name" value="Endonuclease_MobA/VirD2"/>
</dbReference>
<protein>
    <submittedName>
        <fullName evidence="3">Mobilization protein</fullName>
    </submittedName>
</protein>
<comment type="caution">
    <text evidence="3">The sequence shown here is derived from an EMBL/GenBank/DDBJ whole genome shotgun (WGS) entry which is preliminary data.</text>
</comment>
<dbReference type="eggNOG" id="COG3843">
    <property type="taxonomic scope" value="Bacteria"/>
</dbReference>
<proteinExistence type="predicted"/>
<evidence type="ECO:0000259" key="2">
    <source>
        <dbReference type="Pfam" id="PF03432"/>
    </source>
</evidence>
<dbReference type="OrthoDB" id="5688559at2"/>
<dbReference type="STRING" id="77635.BISU_1933"/>
<feature type="region of interest" description="Disordered" evidence="1">
    <location>
        <begin position="425"/>
        <end position="483"/>
    </location>
</feature>
<dbReference type="EMBL" id="JGZR01000010">
    <property type="protein sequence ID" value="KFJ01372.1"/>
    <property type="molecule type" value="Genomic_DNA"/>
</dbReference>
<name>A0A087E0S1_9BIFI</name>
<dbReference type="RefSeq" id="WP_024464611.1">
    <property type="nucleotide sequence ID" value="NZ_CP062939.1"/>
</dbReference>
<accession>A0A087E0S1</accession>
<feature type="compositionally biased region" description="Basic and acidic residues" evidence="1">
    <location>
        <begin position="429"/>
        <end position="477"/>
    </location>
</feature>
<evidence type="ECO:0000313" key="4">
    <source>
        <dbReference type="Proteomes" id="UP000029055"/>
    </source>
</evidence>
<feature type="domain" description="MobA/VirD2-like nuclease" evidence="2">
    <location>
        <begin position="19"/>
        <end position="157"/>
    </location>
</feature>